<organism evidence="9 10">
    <name type="scientific">Grimontia celer</name>
    <dbReference type="NCBI Taxonomy" id="1796497"/>
    <lineage>
        <taxon>Bacteria</taxon>
        <taxon>Pseudomonadati</taxon>
        <taxon>Pseudomonadota</taxon>
        <taxon>Gammaproteobacteria</taxon>
        <taxon>Vibrionales</taxon>
        <taxon>Vibrionaceae</taxon>
        <taxon>Grimontia</taxon>
    </lineage>
</organism>
<sequence>MHVLRCASCDLLLHEIPVARGFSARCPHCGTRVIKNSSISLSGELAIALAALVLFIPAQIYPLVTINLFGVPFSTTVTSGSIILLDTFPFVGSLVIFCVAVAPLLYLLTILTSNLALYIRNAKALYYSTRVLKYIRHWVMVDVFLVSLAVGCFKVRDFAEVSVDAGLLSFVLLQILTAVLLSRVSPKRYWDAFGETDEERKESIEICGQESELASCKLCGLTQPKDHEHCTRCGSKMEHRVYQSIQKTWASLLAAVVFIFPANFYPISILLTNGKRLEDTIFSGVASLIKQGMYGIAIIIFTASIIVPVAKIICLAYILLCIHFKVESGRKLRMKLYRFVKWIGKWSMMDLCVIAIMVSLIDRGNLLDFTPGPGAIAFGLVVVLTMIAAESLDSRLIWDKYEQH</sequence>
<name>A0A128EX74_9GAMM</name>
<dbReference type="RefSeq" id="WP_062661409.1">
    <property type="nucleotide sequence ID" value="NZ_FIZX01000001.1"/>
</dbReference>
<dbReference type="Pfam" id="PF04403">
    <property type="entry name" value="PqiA"/>
    <property type="match status" value="2"/>
</dbReference>
<dbReference type="PANTHER" id="PTHR30462:SF1">
    <property type="entry name" value="INTERMEMBRANE TRANSPORT PROTEIN YEBS"/>
    <property type="match status" value="1"/>
</dbReference>
<dbReference type="InterPro" id="IPR051800">
    <property type="entry name" value="PqiA-PqiB_transport"/>
</dbReference>
<proteinExistence type="inferred from homology"/>
<keyword evidence="10" id="KW-1185">Reference proteome</keyword>
<evidence type="ECO:0000256" key="5">
    <source>
        <dbReference type="ARBA" id="ARBA00022692"/>
    </source>
</evidence>
<comment type="subcellular location">
    <subcellularLocation>
        <location evidence="1">Cell inner membrane</location>
        <topology evidence="1">Multi-pass membrane protein</topology>
    </subcellularLocation>
</comment>
<keyword evidence="5 8" id="KW-0812">Transmembrane</keyword>
<feature type="transmembrane region" description="Helical" evidence="8">
    <location>
        <begin position="90"/>
        <end position="117"/>
    </location>
</feature>
<comment type="similarity">
    <text evidence="2">Belongs to the PqiA family.</text>
</comment>
<dbReference type="GO" id="GO:0005886">
    <property type="term" value="C:plasma membrane"/>
    <property type="evidence" value="ECO:0007669"/>
    <property type="project" value="UniProtKB-SubCell"/>
</dbReference>
<dbReference type="InterPro" id="IPR005219">
    <property type="entry name" value="PqiA-like_proteobact"/>
</dbReference>
<keyword evidence="7 8" id="KW-0472">Membrane</keyword>
<gene>
    <name evidence="9" type="primary">yebS</name>
    <name evidence="9" type="ORF">GCE9029_01046</name>
</gene>
<evidence type="ECO:0000256" key="4">
    <source>
        <dbReference type="ARBA" id="ARBA00022519"/>
    </source>
</evidence>
<feature type="transmembrane region" description="Helical" evidence="8">
    <location>
        <begin position="343"/>
        <end position="361"/>
    </location>
</feature>
<evidence type="ECO:0000256" key="3">
    <source>
        <dbReference type="ARBA" id="ARBA00022475"/>
    </source>
</evidence>
<protein>
    <submittedName>
        <fullName evidence="9">Inner membrane protein YebS</fullName>
    </submittedName>
</protein>
<feature type="transmembrane region" description="Helical" evidence="8">
    <location>
        <begin position="249"/>
        <end position="272"/>
    </location>
</feature>
<dbReference type="STRING" id="1796497.GCE9029_01046"/>
<dbReference type="InterPro" id="IPR007498">
    <property type="entry name" value="PqiA-like"/>
</dbReference>
<dbReference type="NCBIfam" id="TIGR00155">
    <property type="entry name" value="pqiA_fam"/>
    <property type="match status" value="1"/>
</dbReference>
<dbReference type="Proteomes" id="UP000071641">
    <property type="component" value="Unassembled WGS sequence"/>
</dbReference>
<evidence type="ECO:0000256" key="7">
    <source>
        <dbReference type="ARBA" id="ARBA00023136"/>
    </source>
</evidence>
<keyword evidence="4" id="KW-0997">Cell inner membrane</keyword>
<feature type="transmembrane region" description="Helical" evidence="8">
    <location>
        <begin position="45"/>
        <end position="70"/>
    </location>
</feature>
<feature type="transmembrane region" description="Helical" evidence="8">
    <location>
        <begin position="373"/>
        <end position="392"/>
    </location>
</feature>
<dbReference type="EMBL" id="FIZX01000001">
    <property type="protein sequence ID" value="CZF78774.1"/>
    <property type="molecule type" value="Genomic_DNA"/>
</dbReference>
<evidence type="ECO:0000313" key="9">
    <source>
        <dbReference type="EMBL" id="CZF78774.1"/>
    </source>
</evidence>
<evidence type="ECO:0000256" key="1">
    <source>
        <dbReference type="ARBA" id="ARBA00004429"/>
    </source>
</evidence>
<evidence type="ECO:0000256" key="8">
    <source>
        <dbReference type="SAM" id="Phobius"/>
    </source>
</evidence>
<dbReference type="PANTHER" id="PTHR30462">
    <property type="entry name" value="INTERMEMBRANE TRANSPORT PROTEIN PQIB-RELATED"/>
    <property type="match status" value="1"/>
</dbReference>
<evidence type="ECO:0000313" key="10">
    <source>
        <dbReference type="Proteomes" id="UP000071641"/>
    </source>
</evidence>
<accession>A0A128EX74</accession>
<keyword evidence="3" id="KW-1003">Cell membrane</keyword>
<feature type="transmembrane region" description="Helical" evidence="8">
    <location>
        <begin position="138"/>
        <end position="156"/>
    </location>
</feature>
<dbReference type="OrthoDB" id="9800207at2"/>
<feature type="transmembrane region" description="Helical" evidence="8">
    <location>
        <begin position="292"/>
        <end position="322"/>
    </location>
</feature>
<reference evidence="10" key="1">
    <citation type="submission" date="2016-02" db="EMBL/GenBank/DDBJ databases">
        <authorList>
            <person name="Rodrigo-Torres Lidia"/>
            <person name="Arahal R.David."/>
        </authorList>
    </citation>
    <scope>NUCLEOTIDE SEQUENCE [LARGE SCALE GENOMIC DNA]</scope>
    <source>
        <strain evidence="10">CECT 9029</strain>
    </source>
</reference>
<keyword evidence="6 8" id="KW-1133">Transmembrane helix</keyword>
<evidence type="ECO:0000256" key="2">
    <source>
        <dbReference type="ARBA" id="ARBA00007555"/>
    </source>
</evidence>
<feature type="transmembrane region" description="Helical" evidence="8">
    <location>
        <begin position="162"/>
        <end position="181"/>
    </location>
</feature>
<dbReference type="AlphaFoldDB" id="A0A128EX74"/>
<evidence type="ECO:0000256" key="6">
    <source>
        <dbReference type="ARBA" id="ARBA00022989"/>
    </source>
</evidence>